<dbReference type="AlphaFoldDB" id="A0A4Y2HPM7"/>
<name>A0A4Y2HPM7_ARAVE</name>
<keyword evidence="2" id="KW-1185">Reference proteome</keyword>
<proteinExistence type="predicted"/>
<evidence type="ECO:0000313" key="1">
    <source>
        <dbReference type="EMBL" id="GBM67347.1"/>
    </source>
</evidence>
<dbReference type="EMBL" id="BGPR01002077">
    <property type="protein sequence ID" value="GBM67347.1"/>
    <property type="molecule type" value="Genomic_DNA"/>
</dbReference>
<protein>
    <submittedName>
        <fullName evidence="1">Uncharacterized protein</fullName>
    </submittedName>
</protein>
<comment type="caution">
    <text evidence="1">The sequence shown here is derived from an EMBL/GenBank/DDBJ whole genome shotgun (WGS) entry which is preliminary data.</text>
</comment>
<evidence type="ECO:0000313" key="2">
    <source>
        <dbReference type="Proteomes" id="UP000499080"/>
    </source>
</evidence>
<gene>
    <name evidence="1" type="ORF">AVEN_97315_1</name>
</gene>
<dbReference type="Proteomes" id="UP000499080">
    <property type="component" value="Unassembled WGS sequence"/>
</dbReference>
<organism evidence="1 2">
    <name type="scientific">Araneus ventricosus</name>
    <name type="common">Orbweaver spider</name>
    <name type="synonym">Epeira ventricosa</name>
    <dbReference type="NCBI Taxonomy" id="182803"/>
    <lineage>
        <taxon>Eukaryota</taxon>
        <taxon>Metazoa</taxon>
        <taxon>Ecdysozoa</taxon>
        <taxon>Arthropoda</taxon>
        <taxon>Chelicerata</taxon>
        <taxon>Arachnida</taxon>
        <taxon>Araneae</taxon>
        <taxon>Araneomorphae</taxon>
        <taxon>Entelegynae</taxon>
        <taxon>Araneoidea</taxon>
        <taxon>Araneidae</taxon>
        <taxon>Araneus</taxon>
    </lineage>
</organism>
<reference evidence="1 2" key="1">
    <citation type="journal article" date="2019" name="Sci. Rep.">
        <title>Orb-weaving spider Araneus ventricosus genome elucidates the spidroin gene catalogue.</title>
        <authorList>
            <person name="Kono N."/>
            <person name="Nakamura H."/>
            <person name="Ohtoshi R."/>
            <person name="Moran D.A.P."/>
            <person name="Shinohara A."/>
            <person name="Yoshida Y."/>
            <person name="Fujiwara M."/>
            <person name="Mori M."/>
            <person name="Tomita M."/>
            <person name="Arakawa K."/>
        </authorList>
    </citation>
    <scope>NUCLEOTIDE SEQUENCE [LARGE SCALE GENOMIC DNA]</scope>
</reference>
<sequence>MGTLGHSRASLCKSQTHHLRALQHAAAPTPPRLQNTNGTPSLVTDTFFPHHPRNYTGRISAFVAGTPNGFQENLVFKISTAQHQFSSYFRIDDRFWRDSTEFALCGVIMNVQLYYNKTKISFRQLLSKRLQGSWLIRNIQTVFFLL</sequence>
<accession>A0A4Y2HPM7</accession>